<reference evidence="1" key="1">
    <citation type="journal article" date="2015" name="Nature">
        <title>Complex archaea that bridge the gap between prokaryotes and eukaryotes.</title>
        <authorList>
            <person name="Spang A."/>
            <person name="Saw J.H."/>
            <person name="Jorgensen S.L."/>
            <person name="Zaremba-Niedzwiedzka K."/>
            <person name="Martijn J."/>
            <person name="Lind A.E."/>
            <person name="van Eijk R."/>
            <person name="Schleper C."/>
            <person name="Guy L."/>
            <person name="Ettema T.J."/>
        </authorList>
    </citation>
    <scope>NUCLEOTIDE SEQUENCE</scope>
</reference>
<dbReference type="AlphaFoldDB" id="A0A0F9K3X8"/>
<comment type="caution">
    <text evidence="1">The sequence shown here is derived from an EMBL/GenBank/DDBJ whole genome shotgun (WGS) entry which is preliminary data.</text>
</comment>
<proteinExistence type="predicted"/>
<organism evidence="1">
    <name type="scientific">marine sediment metagenome</name>
    <dbReference type="NCBI Taxonomy" id="412755"/>
    <lineage>
        <taxon>unclassified sequences</taxon>
        <taxon>metagenomes</taxon>
        <taxon>ecological metagenomes</taxon>
    </lineage>
</organism>
<feature type="non-terminal residue" evidence="1">
    <location>
        <position position="1"/>
    </location>
</feature>
<gene>
    <name evidence="1" type="ORF">LCGC14_1452240</name>
</gene>
<dbReference type="EMBL" id="LAZR01010013">
    <property type="protein sequence ID" value="KKM69301.1"/>
    <property type="molecule type" value="Genomic_DNA"/>
</dbReference>
<accession>A0A0F9K3X8</accession>
<protein>
    <submittedName>
        <fullName evidence="1">Uncharacterized protein</fullName>
    </submittedName>
</protein>
<name>A0A0F9K3X8_9ZZZZ</name>
<evidence type="ECO:0000313" key="1">
    <source>
        <dbReference type="EMBL" id="KKM69301.1"/>
    </source>
</evidence>
<sequence length="172" mass="19214">PVNQCSPLPLVQLHETGGAKRGLYPGSADQWSRLNPERIIASLNRQALRDRVKELAKDESNLTELDNEILGLAAIIDDLEAIYHHTPYALERAETIGKLKKIKAELIDKKVNMEYKARVIMDADSIWGKISNIIDEVMGEFQEDEGLKYKLKDKIMKVLDGAVESGAAVSED</sequence>